<keyword evidence="6" id="KW-0863">Zinc-finger</keyword>
<evidence type="ECO:0000313" key="11">
    <source>
        <dbReference type="Proteomes" id="UP000271974"/>
    </source>
</evidence>
<dbReference type="GO" id="GO:0016567">
    <property type="term" value="P:protein ubiquitination"/>
    <property type="evidence" value="ECO:0007669"/>
    <property type="project" value="InterPro"/>
</dbReference>
<evidence type="ECO:0000256" key="2">
    <source>
        <dbReference type="ARBA" id="ARBA00012251"/>
    </source>
</evidence>
<comment type="catalytic activity">
    <reaction evidence="1">
        <text>[E2 ubiquitin-conjugating enzyme]-S-ubiquitinyl-L-cysteine + [acceptor protein]-L-lysine = [E2 ubiquitin-conjugating enzyme]-L-cysteine + [acceptor protein]-N(6)-ubiquitinyl-L-lysine.</text>
        <dbReference type="EC" id="2.3.2.31"/>
    </reaction>
</comment>
<proteinExistence type="predicted"/>
<keyword evidence="4" id="KW-0479">Metal-binding</keyword>
<gene>
    <name evidence="10" type="ORF">EGW08_007469</name>
</gene>
<dbReference type="Proteomes" id="UP000271974">
    <property type="component" value="Unassembled WGS sequence"/>
</dbReference>
<dbReference type="GO" id="GO:0008270">
    <property type="term" value="F:zinc ion binding"/>
    <property type="evidence" value="ECO:0007669"/>
    <property type="project" value="UniProtKB-KW"/>
</dbReference>
<keyword evidence="11" id="KW-1185">Reference proteome</keyword>
<feature type="non-terminal residue" evidence="10">
    <location>
        <position position="1"/>
    </location>
</feature>
<dbReference type="PROSITE" id="PS51873">
    <property type="entry name" value="TRIAD"/>
    <property type="match status" value="1"/>
</dbReference>
<evidence type="ECO:0000256" key="8">
    <source>
        <dbReference type="ARBA" id="ARBA00022833"/>
    </source>
</evidence>
<dbReference type="AlphaFoldDB" id="A0A433TTA8"/>
<dbReference type="InterPro" id="IPR031127">
    <property type="entry name" value="E3_UB_ligase_RBR"/>
</dbReference>
<evidence type="ECO:0000313" key="10">
    <source>
        <dbReference type="EMBL" id="RUS84785.1"/>
    </source>
</evidence>
<keyword evidence="8" id="KW-0862">Zinc</keyword>
<accession>A0A433TTA8</accession>
<evidence type="ECO:0000256" key="6">
    <source>
        <dbReference type="ARBA" id="ARBA00022771"/>
    </source>
</evidence>
<evidence type="ECO:0000259" key="9">
    <source>
        <dbReference type="PROSITE" id="PS51873"/>
    </source>
</evidence>
<dbReference type="EMBL" id="RQTK01000193">
    <property type="protein sequence ID" value="RUS84785.1"/>
    <property type="molecule type" value="Genomic_DNA"/>
</dbReference>
<dbReference type="InterPro" id="IPR013083">
    <property type="entry name" value="Znf_RING/FYVE/PHD"/>
</dbReference>
<feature type="non-terminal residue" evidence="10">
    <location>
        <position position="153"/>
    </location>
</feature>
<dbReference type="InterPro" id="IPR044066">
    <property type="entry name" value="TRIAD_supradom"/>
</dbReference>
<feature type="domain" description="RING-type" evidence="9">
    <location>
        <begin position="1"/>
        <end position="153"/>
    </location>
</feature>
<dbReference type="InterPro" id="IPR002867">
    <property type="entry name" value="IBR_dom"/>
</dbReference>
<keyword evidence="7" id="KW-0833">Ubl conjugation pathway</keyword>
<dbReference type="Pfam" id="PF01485">
    <property type="entry name" value="IBR"/>
    <property type="match status" value="1"/>
</dbReference>
<reference evidence="10 11" key="1">
    <citation type="submission" date="2019-01" db="EMBL/GenBank/DDBJ databases">
        <title>A draft genome assembly of the solar-powered sea slug Elysia chlorotica.</title>
        <authorList>
            <person name="Cai H."/>
            <person name="Li Q."/>
            <person name="Fang X."/>
            <person name="Li J."/>
            <person name="Curtis N.E."/>
            <person name="Altenburger A."/>
            <person name="Shibata T."/>
            <person name="Feng M."/>
            <person name="Maeda T."/>
            <person name="Schwartz J.A."/>
            <person name="Shigenobu S."/>
            <person name="Lundholm N."/>
            <person name="Nishiyama T."/>
            <person name="Yang H."/>
            <person name="Hasebe M."/>
            <person name="Li S."/>
            <person name="Pierce S.K."/>
            <person name="Wang J."/>
        </authorList>
    </citation>
    <scope>NUCLEOTIDE SEQUENCE [LARGE SCALE GENOMIC DNA]</scope>
    <source>
        <strain evidence="10">EC2010</strain>
        <tissue evidence="10">Whole organism of an adult</tissue>
    </source>
</reference>
<organism evidence="10 11">
    <name type="scientific">Elysia chlorotica</name>
    <name type="common">Eastern emerald elysia</name>
    <name type="synonym">Sea slug</name>
    <dbReference type="NCBI Taxonomy" id="188477"/>
    <lineage>
        <taxon>Eukaryota</taxon>
        <taxon>Metazoa</taxon>
        <taxon>Spiralia</taxon>
        <taxon>Lophotrochozoa</taxon>
        <taxon>Mollusca</taxon>
        <taxon>Gastropoda</taxon>
        <taxon>Heterobranchia</taxon>
        <taxon>Euthyneura</taxon>
        <taxon>Panpulmonata</taxon>
        <taxon>Sacoglossa</taxon>
        <taxon>Placobranchoidea</taxon>
        <taxon>Plakobranchidae</taxon>
        <taxon>Elysia</taxon>
    </lineage>
</organism>
<keyword evidence="3" id="KW-0808">Transferase</keyword>
<keyword evidence="5" id="KW-0677">Repeat</keyword>
<evidence type="ECO:0000256" key="1">
    <source>
        <dbReference type="ARBA" id="ARBA00001798"/>
    </source>
</evidence>
<dbReference type="OrthoDB" id="1431934at2759"/>
<evidence type="ECO:0000256" key="4">
    <source>
        <dbReference type="ARBA" id="ARBA00022723"/>
    </source>
</evidence>
<name>A0A433TTA8_ELYCH</name>
<evidence type="ECO:0000256" key="5">
    <source>
        <dbReference type="ARBA" id="ARBA00022737"/>
    </source>
</evidence>
<dbReference type="EC" id="2.3.2.31" evidence="2"/>
<dbReference type="STRING" id="188477.A0A433TTA8"/>
<evidence type="ECO:0000256" key="3">
    <source>
        <dbReference type="ARBA" id="ARBA00022679"/>
    </source>
</evidence>
<dbReference type="SUPFAM" id="SSF57850">
    <property type="entry name" value="RING/U-box"/>
    <property type="match status" value="1"/>
</dbReference>
<comment type="caution">
    <text evidence="10">The sequence shown here is derived from an EMBL/GenBank/DDBJ whole genome shotgun (WGS) entry which is preliminary data.</text>
</comment>
<evidence type="ECO:0000256" key="7">
    <source>
        <dbReference type="ARBA" id="ARBA00022786"/>
    </source>
</evidence>
<sequence length="153" mass="17264">PDMCGGCLKSSDIEGSSKLMALGACSHWFCEHCWKSRLLRQTNKENASQEGVVFCVEEGCNNIVDSMTLLSLLNVKKIRSIFECKVRELVSALEPKTIYCPNESCRQIFSMLGNSPRTAEMAIPIVCRCSRQFCSMCFKSPHWPALCNHITRY</sequence>
<dbReference type="GO" id="GO:0061630">
    <property type="term" value="F:ubiquitin protein ligase activity"/>
    <property type="evidence" value="ECO:0007669"/>
    <property type="project" value="UniProtKB-EC"/>
</dbReference>
<dbReference type="PANTHER" id="PTHR11685">
    <property type="entry name" value="RBR FAMILY RING FINGER AND IBR DOMAIN-CONTAINING"/>
    <property type="match status" value="1"/>
</dbReference>
<protein>
    <recommendedName>
        <fullName evidence="2">RBR-type E3 ubiquitin transferase</fullName>
        <ecNumber evidence="2">2.3.2.31</ecNumber>
    </recommendedName>
</protein>
<dbReference type="Gene3D" id="3.30.40.10">
    <property type="entry name" value="Zinc/RING finger domain, C3HC4 (zinc finger)"/>
    <property type="match status" value="1"/>
</dbReference>